<dbReference type="EMBL" id="LGRX02034717">
    <property type="protein sequence ID" value="KAK3237042.1"/>
    <property type="molecule type" value="Genomic_DNA"/>
</dbReference>
<comment type="caution">
    <text evidence="2">The sequence shown here is derived from an EMBL/GenBank/DDBJ whole genome shotgun (WGS) entry which is preliminary data.</text>
</comment>
<reference evidence="2 3" key="1">
    <citation type="journal article" date="2015" name="Genome Biol. Evol.">
        <title>Comparative Genomics of a Bacterivorous Green Alga Reveals Evolutionary Causalities and Consequences of Phago-Mixotrophic Mode of Nutrition.</title>
        <authorList>
            <person name="Burns J.A."/>
            <person name="Paasch A."/>
            <person name="Narechania A."/>
            <person name="Kim E."/>
        </authorList>
    </citation>
    <scope>NUCLEOTIDE SEQUENCE [LARGE SCALE GENOMIC DNA]</scope>
    <source>
        <strain evidence="2 3">PLY_AMNH</strain>
    </source>
</reference>
<feature type="compositionally biased region" description="Low complexity" evidence="1">
    <location>
        <begin position="305"/>
        <end position="320"/>
    </location>
</feature>
<name>A0AAE0BK05_9CHLO</name>
<sequence length="320" mass="33558">MYALQIQQALDSEKFDAMCLLAESPRSSPASPRVHSASATTTPRSMPSTSTRYLQPRDADMEGFRVGGAVHDPVAFNTFGARTDAPLPATQPPPPAAPVSKASGDTDSVSMFPVVPLQPTRVERTFTDFIGKIGFTVTAENAEPPQSRGCISFGLMGDAVEDSASVDADNCDGGSVAAETDGVMRVRRVPESVVYHAPACVPRGAASFFRFTALPLLAMCTLLAVAATAAPITGEVFGGATDTTPRPVGGVSIRPAALIVRQARCARPYQGARQSVPGGWIPPSPPISQYDSEEEAEEPPPPVIDTDTPSTSSFSSTNDF</sequence>
<accession>A0AAE0BK05</accession>
<evidence type="ECO:0000313" key="3">
    <source>
        <dbReference type="Proteomes" id="UP001190700"/>
    </source>
</evidence>
<proteinExistence type="predicted"/>
<feature type="region of interest" description="Disordered" evidence="1">
    <location>
        <begin position="271"/>
        <end position="320"/>
    </location>
</feature>
<protein>
    <submittedName>
        <fullName evidence="2">Uncharacterized protein</fullName>
    </submittedName>
</protein>
<gene>
    <name evidence="2" type="ORF">CYMTET_52857</name>
</gene>
<dbReference type="Proteomes" id="UP001190700">
    <property type="component" value="Unassembled WGS sequence"/>
</dbReference>
<feature type="compositionally biased region" description="Low complexity" evidence="1">
    <location>
        <begin position="24"/>
        <end position="52"/>
    </location>
</feature>
<evidence type="ECO:0000256" key="1">
    <source>
        <dbReference type="SAM" id="MobiDB-lite"/>
    </source>
</evidence>
<organism evidence="2 3">
    <name type="scientific">Cymbomonas tetramitiformis</name>
    <dbReference type="NCBI Taxonomy" id="36881"/>
    <lineage>
        <taxon>Eukaryota</taxon>
        <taxon>Viridiplantae</taxon>
        <taxon>Chlorophyta</taxon>
        <taxon>Pyramimonadophyceae</taxon>
        <taxon>Pyramimonadales</taxon>
        <taxon>Pyramimonadaceae</taxon>
        <taxon>Cymbomonas</taxon>
    </lineage>
</organism>
<evidence type="ECO:0000313" key="2">
    <source>
        <dbReference type="EMBL" id="KAK3237042.1"/>
    </source>
</evidence>
<keyword evidence="3" id="KW-1185">Reference proteome</keyword>
<feature type="region of interest" description="Disordered" evidence="1">
    <location>
        <begin position="81"/>
        <end position="104"/>
    </location>
</feature>
<dbReference type="AlphaFoldDB" id="A0AAE0BK05"/>
<feature type="region of interest" description="Disordered" evidence="1">
    <location>
        <begin position="23"/>
        <end position="52"/>
    </location>
</feature>